<dbReference type="PANTHER" id="PTHR14927">
    <property type="entry name" value="NUCLEOLAR PROTEIN 10"/>
    <property type="match status" value="1"/>
</dbReference>
<evidence type="ECO:0000256" key="3">
    <source>
        <dbReference type="ARBA" id="ARBA00022737"/>
    </source>
</evidence>
<keyword evidence="6" id="KW-0812">Transmembrane</keyword>
<feature type="compositionally biased region" description="Basic and acidic residues" evidence="5">
    <location>
        <begin position="240"/>
        <end position="251"/>
    </location>
</feature>
<feature type="transmembrane region" description="Helical" evidence="6">
    <location>
        <begin position="649"/>
        <end position="672"/>
    </location>
</feature>
<dbReference type="Pfam" id="PF23098">
    <property type="entry name" value="Beta-prop_NOL10_N"/>
    <property type="match status" value="1"/>
</dbReference>
<evidence type="ECO:0000256" key="6">
    <source>
        <dbReference type="SAM" id="Phobius"/>
    </source>
</evidence>
<proteinExistence type="predicted"/>
<feature type="region of interest" description="Disordered" evidence="5">
    <location>
        <begin position="351"/>
        <end position="381"/>
    </location>
</feature>
<dbReference type="PANTHER" id="PTHR14927:SF0">
    <property type="entry name" value="NUCLEOLAR PROTEIN 10"/>
    <property type="match status" value="1"/>
</dbReference>
<keyword evidence="3" id="KW-0677">Repeat</keyword>
<feature type="transmembrane region" description="Helical" evidence="6">
    <location>
        <begin position="734"/>
        <end position="758"/>
    </location>
</feature>
<keyword evidence="11" id="KW-1185">Reference proteome</keyword>
<organism evidence="10 11">
    <name type="scientific">Operophtera brumata</name>
    <name type="common">Winter moth</name>
    <name type="synonym">Phalaena brumata</name>
    <dbReference type="NCBI Taxonomy" id="104452"/>
    <lineage>
        <taxon>Eukaryota</taxon>
        <taxon>Metazoa</taxon>
        <taxon>Ecdysozoa</taxon>
        <taxon>Arthropoda</taxon>
        <taxon>Hexapoda</taxon>
        <taxon>Insecta</taxon>
        <taxon>Pterygota</taxon>
        <taxon>Neoptera</taxon>
        <taxon>Endopterygota</taxon>
        <taxon>Lepidoptera</taxon>
        <taxon>Glossata</taxon>
        <taxon>Ditrysia</taxon>
        <taxon>Geometroidea</taxon>
        <taxon>Geometridae</taxon>
        <taxon>Larentiinae</taxon>
        <taxon>Operophtera</taxon>
    </lineage>
</organism>
<dbReference type="STRING" id="104452.A0A0L7LVN4"/>
<evidence type="ECO:0000256" key="2">
    <source>
        <dbReference type="ARBA" id="ARBA00022574"/>
    </source>
</evidence>
<feature type="transmembrane region" description="Helical" evidence="6">
    <location>
        <begin position="460"/>
        <end position="481"/>
    </location>
</feature>
<sequence length="759" mass="87323">MNELPIKNIEFHKQMNYVYSMDASVVKIWDKNNGKQYTSIESSADFNDLCVIPNTGLNLMAVEDQKMQIYYIPSLGPAPRWCAFLDNLTDELESSASQTVYDDYKFITKQELESLGLDHLLGTNLLRAYMHGYFVDVRLYKRAKSIADPFAFEQYKKKKIREKIELERPSRMKIEDNLPKVNRDLASKLMDGEGKKKKKQSGDLLKDDRFKALFENPDFEVDKHAEEYRLLNPVLSRLDDKKSKESRKEEPSFMEVEETENKDSDAELYETTEEEESSDDDRGWVKDVKKQHKIINRNKRQEENTERENAEKVYEFDKAPRNTNTIKSITRVSKASLGDRLAREGLTTIVTGTGGNREMRFRMGGKKTREESDNYKKMKKHHQERKEIARKTGFLSKNKPSDLLDSHVLGNDKLCEPAMPPSHRSSLDANSVDILLPYLKLLTIMGLRPVVDASNSSRCAIFWSHFHSAQVAILMFLGYILQYMACFRRDRGFCYKLVPLALTSSLEYDTYKQVCYGNVVFTYIGPSILHFVFLLSSYAPQGTPTNKPKRLLRMLWFFIVLSGVWMGLSLCSVNLMMAKGTVISYEVNLSLKILLIICTLTHDMVQATIIASYCLQAQLLQAHLMFLKERLLNRNITPLNWMRYLNDDLAPVVCLFTIVNISWATSGMMWLLSLDKVDTETEPILGISLLNQLLWISAVVVPFVQDTSQEDITTILMYASTLQLHAKLFQHPVAGRYLCLLLTFTVIVLFSLGMCHYLQ</sequence>
<dbReference type="Pfam" id="PF23097">
    <property type="entry name" value="NOL10_2nd"/>
    <property type="match status" value="1"/>
</dbReference>
<evidence type="ECO:0000259" key="8">
    <source>
        <dbReference type="Pfam" id="PF23097"/>
    </source>
</evidence>
<feature type="transmembrane region" description="Helical" evidence="6">
    <location>
        <begin position="555"/>
        <end position="577"/>
    </location>
</feature>
<evidence type="ECO:0000256" key="5">
    <source>
        <dbReference type="SAM" id="MobiDB-lite"/>
    </source>
</evidence>
<dbReference type="GO" id="GO:0030686">
    <property type="term" value="C:90S preribosome"/>
    <property type="evidence" value="ECO:0007669"/>
    <property type="project" value="TreeGrafter"/>
</dbReference>
<protein>
    <submittedName>
        <fullName evidence="10">Nucleolar protein 10</fullName>
    </submittedName>
</protein>
<gene>
    <name evidence="10" type="ORF">OBRU01_00031</name>
</gene>
<feature type="compositionally biased region" description="Basic and acidic residues" evidence="5">
    <location>
        <begin position="357"/>
        <end position="376"/>
    </location>
</feature>
<feature type="compositionally biased region" description="Acidic residues" evidence="5">
    <location>
        <begin position="266"/>
        <end position="279"/>
    </location>
</feature>
<reference evidence="10 11" key="1">
    <citation type="journal article" date="2015" name="Genome Biol. Evol.">
        <title>The genome of winter moth (Operophtera brumata) provides a genomic perspective on sexual dimorphism and phenology.</title>
        <authorList>
            <person name="Derks M.F."/>
            <person name="Smit S."/>
            <person name="Salis L."/>
            <person name="Schijlen E."/>
            <person name="Bossers A."/>
            <person name="Mateman C."/>
            <person name="Pijl A.S."/>
            <person name="de Ridder D."/>
            <person name="Groenen M.A."/>
            <person name="Visser M.E."/>
            <person name="Megens H.J."/>
        </authorList>
    </citation>
    <scope>NUCLEOTIDE SEQUENCE [LARGE SCALE GENOMIC DNA]</scope>
    <source>
        <strain evidence="10">WM2013NL</strain>
        <tissue evidence="10">Head and thorax</tissue>
    </source>
</reference>
<keyword evidence="6" id="KW-0472">Membrane</keyword>
<feature type="domain" description="NUC153" evidence="7">
    <location>
        <begin position="207"/>
        <end position="234"/>
    </location>
</feature>
<evidence type="ECO:0000256" key="4">
    <source>
        <dbReference type="ARBA" id="ARBA00023242"/>
    </source>
</evidence>
<feature type="domain" description="Nucleolar protein 10-like second" evidence="8">
    <location>
        <begin position="100"/>
        <end position="148"/>
    </location>
</feature>
<dbReference type="Pfam" id="PF08159">
    <property type="entry name" value="NUC153"/>
    <property type="match status" value="1"/>
</dbReference>
<dbReference type="InterPro" id="IPR040382">
    <property type="entry name" value="NOL10/Enp2"/>
</dbReference>
<feature type="domain" description="Nucleolar protein 10-like N-terminal" evidence="9">
    <location>
        <begin position="16"/>
        <end position="95"/>
    </location>
</feature>
<dbReference type="Proteomes" id="UP000037510">
    <property type="component" value="Unassembled WGS sequence"/>
</dbReference>
<dbReference type="GO" id="GO:0032040">
    <property type="term" value="C:small-subunit processome"/>
    <property type="evidence" value="ECO:0007669"/>
    <property type="project" value="TreeGrafter"/>
</dbReference>
<evidence type="ECO:0000256" key="1">
    <source>
        <dbReference type="ARBA" id="ARBA00004604"/>
    </source>
</evidence>
<dbReference type="AlphaFoldDB" id="A0A0L7LVN4"/>
<accession>A0A0L7LVN4</accession>
<name>A0A0L7LVN4_OPEBR</name>
<evidence type="ECO:0000313" key="10">
    <source>
        <dbReference type="EMBL" id="KOB79537.1"/>
    </source>
</evidence>
<dbReference type="EMBL" id="JTDY01000001">
    <property type="protein sequence ID" value="KOB79537.1"/>
    <property type="molecule type" value="Genomic_DNA"/>
</dbReference>
<comment type="caution">
    <text evidence="10">The sequence shown here is derived from an EMBL/GenBank/DDBJ whole genome shotgun (WGS) entry which is preliminary data.</text>
</comment>
<dbReference type="InterPro" id="IPR056550">
    <property type="entry name" value="NOL10_2nd"/>
</dbReference>
<dbReference type="InterPro" id="IPR056551">
    <property type="entry name" value="Beta-prop_NOL10_N"/>
</dbReference>
<feature type="region of interest" description="Disordered" evidence="5">
    <location>
        <begin position="240"/>
        <end position="285"/>
    </location>
</feature>
<feature type="transmembrane region" description="Helical" evidence="6">
    <location>
        <begin position="514"/>
        <end position="535"/>
    </location>
</feature>
<dbReference type="GO" id="GO:0000462">
    <property type="term" value="P:maturation of SSU-rRNA from tricistronic rRNA transcript (SSU-rRNA, 5.8S rRNA, LSU-rRNA)"/>
    <property type="evidence" value="ECO:0007669"/>
    <property type="project" value="TreeGrafter"/>
</dbReference>
<comment type="subcellular location">
    <subcellularLocation>
        <location evidence="1">Nucleus</location>
        <location evidence="1">Nucleolus</location>
    </subcellularLocation>
</comment>
<keyword evidence="6" id="KW-1133">Transmembrane helix</keyword>
<evidence type="ECO:0000259" key="9">
    <source>
        <dbReference type="Pfam" id="PF23098"/>
    </source>
</evidence>
<dbReference type="InterPro" id="IPR012580">
    <property type="entry name" value="NUC153"/>
</dbReference>
<evidence type="ECO:0000259" key="7">
    <source>
        <dbReference type="Pfam" id="PF08159"/>
    </source>
</evidence>
<keyword evidence="4" id="KW-0539">Nucleus</keyword>
<evidence type="ECO:0000313" key="11">
    <source>
        <dbReference type="Proteomes" id="UP000037510"/>
    </source>
</evidence>
<keyword evidence="2" id="KW-0853">WD repeat</keyword>